<organism evidence="14 15">
    <name type="scientific">Solibacillus kalamii</name>
    <dbReference type="NCBI Taxonomy" id="1748298"/>
    <lineage>
        <taxon>Bacteria</taxon>
        <taxon>Bacillati</taxon>
        <taxon>Bacillota</taxon>
        <taxon>Bacilli</taxon>
        <taxon>Bacillales</taxon>
        <taxon>Caryophanaceae</taxon>
        <taxon>Solibacillus</taxon>
    </lineage>
</organism>
<keyword evidence="9" id="KW-0460">Magnesium</keyword>
<dbReference type="InterPro" id="IPR005218">
    <property type="entry name" value="Diacylglycerol/lipid_kinase"/>
</dbReference>
<evidence type="ECO:0000256" key="5">
    <source>
        <dbReference type="ARBA" id="ARBA00022723"/>
    </source>
</evidence>
<dbReference type="SMART" id="SM00046">
    <property type="entry name" value="DAGKc"/>
    <property type="match status" value="1"/>
</dbReference>
<evidence type="ECO:0000256" key="1">
    <source>
        <dbReference type="ARBA" id="ARBA00001946"/>
    </source>
</evidence>
<proteinExistence type="inferred from homology"/>
<keyword evidence="7 14" id="KW-0418">Kinase</keyword>
<evidence type="ECO:0000256" key="11">
    <source>
        <dbReference type="ARBA" id="ARBA00023209"/>
    </source>
</evidence>
<dbReference type="InterPro" id="IPR016064">
    <property type="entry name" value="NAD/diacylglycerol_kinase_sf"/>
</dbReference>
<name>A0ABX3ZL71_9BACL</name>
<dbReference type="PANTHER" id="PTHR12358:SF106">
    <property type="entry name" value="LIPID KINASE YEGS"/>
    <property type="match status" value="1"/>
</dbReference>
<evidence type="ECO:0000256" key="4">
    <source>
        <dbReference type="ARBA" id="ARBA00022679"/>
    </source>
</evidence>
<sequence length="297" mass="32208">MKKCMVIINPSSGKEKASEYEKKIIGQLHNYEVVVKETAGEKDATRFAKMACDEQYDAVILVGGDGTLNEGINGIAEQPHRPVVGVVPLGTVNDFARALDISLDPDEAIALLGGKTTKADIGKVNDHYFTNVIAIGLLAEAVGDVSVEQKTSFGSLAYLFEGVKAAIQNDSYEMEVTADGQTYKENMMLFICILTDSVGSFRQLNEDADKSDGLLHGFIIKSMSTLQVVGTAKNLLTGNYEDDDNIIKLNAREMHIKATEALPLNVDGDLISQLPAKISILHNHIEFFAVNSGTRPK</sequence>
<dbReference type="EMBL" id="NHNT01000001">
    <property type="protein sequence ID" value="OUZ40523.1"/>
    <property type="molecule type" value="Genomic_DNA"/>
</dbReference>
<dbReference type="Proteomes" id="UP000196594">
    <property type="component" value="Unassembled WGS sequence"/>
</dbReference>
<dbReference type="NCBIfam" id="TIGR00147">
    <property type="entry name" value="YegS/Rv2252/BmrU family lipid kinase"/>
    <property type="match status" value="1"/>
</dbReference>
<evidence type="ECO:0000313" key="15">
    <source>
        <dbReference type="Proteomes" id="UP000196594"/>
    </source>
</evidence>
<evidence type="ECO:0000256" key="10">
    <source>
        <dbReference type="ARBA" id="ARBA00023098"/>
    </source>
</evidence>
<comment type="similarity">
    <text evidence="2">Belongs to the diacylglycerol/lipid kinase family.</text>
</comment>
<evidence type="ECO:0000256" key="3">
    <source>
        <dbReference type="ARBA" id="ARBA00022516"/>
    </source>
</evidence>
<dbReference type="Pfam" id="PF19279">
    <property type="entry name" value="YegS_C"/>
    <property type="match status" value="1"/>
</dbReference>
<dbReference type="PROSITE" id="PS50146">
    <property type="entry name" value="DAGK"/>
    <property type="match status" value="1"/>
</dbReference>
<dbReference type="Gene3D" id="3.40.50.10330">
    <property type="entry name" value="Probable inorganic polyphosphate/atp-NAD kinase, domain 1"/>
    <property type="match status" value="1"/>
</dbReference>
<dbReference type="Gene3D" id="2.60.200.40">
    <property type="match status" value="1"/>
</dbReference>
<dbReference type="InterPro" id="IPR001206">
    <property type="entry name" value="Diacylglycerol_kinase_cat_dom"/>
</dbReference>
<keyword evidence="8" id="KW-0067">ATP-binding</keyword>
<protein>
    <submittedName>
        <fullName evidence="14">Sphingosine kinase</fullName>
    </submittedName>
</protein>
<keyword evidence="4" id="KW-0808">Transferase</keyword>
<evidence type="ECO:0000313" key="14">
    <source>
        <dbReference type="EMBL" id="OUZ40523.1"/>
    </source>
</evidence>
<keyword evidence="5" id="KW-0479">Metal-binding</keyword>
<evidence type="ECO:0000256" key="2">
    <source>
        <dbReference type="ARBA" id="ARBA00005983"/>
    </source>
</evidence>
<dbReference type="RefSeq" id="WP_087615440.1">
    <property type="nucleotide sequence ID" value="NZ_JAFBEY010000002.1"/>
</dbReference>
<comment type="caution">
    <text evidence="14">The sequence shown here is derived from an EMBL/GenBank/DDBJ whole genome shotgun (WGS) entry which is preliminary data.</text>
</comment>
<keyword evidence="15" id="KW-1185">Reference proteome</keyword>
<evidence type="ECO:0000256" key="9">
    <source>
        <dbReference type="ARBA" id="ARBA00022842"/>
    </source>
</evidence>
<evidence type="ECO:0000256" key="8">
    <source>
        <dbReference type="ARBA" id="ARBA00022840"/>
    </source>
</evidence>
<dbReference type="Pfam" id="PF00781">
    <property type="entry name" value="DAGK_cat"/>
    <property type="match status" value="1"/>
</dbReference>
<reference evidence="14 15" key="1">
    <citation type="journal article" date="2017" name="Int. J. Syst. Evol. Microbiol.">
        <title>Solibacillus kalamii sp. nov., isolated from a high-efficiency particulate arrestance filter system used in the International Space Station.</title>
        <authorList>
            <person name="Checinska Sielaff A."/>
            <person name="Kumar R.M."/>
            <person name="Pal D."/>
            <person name="Mayilraj S."/>
            <person name="Venkateswaran K."/>
        </authorList>
    </citation>
    <scope>NUCLEOTIDE SEQUENCE [LARGE SCALE GENOMIC DNA]</scope>
    <source>
        <strain evidence="14 15">ISSFR-015</strain>
    </source>
</reference>
<dbReference type="InterPro" id="IPR050187">
    <property type="entry name" value="Lipid_Phosphate_FormReg"/>
</dbReference>
<dbReference type="PANTHER" id="PTHR12358">
    <property type="entry name" value="SPHINGOSINE KINASE"/>
    <property type="match status" value="1"/>
</dbReference>
<dbReference type="SUPFAM" id="SSF111331">
    <property type="entry name" value="NAD kinase/diacylglycerol kinase-like"/>
    <property type="match status" value="1"/>
</dbReference>
<feature type="domain" description="DAGKc" evidence="13">
    <location>
        <begin position="1"/>
        <end position="128"/>
    </location>
</feature>
<dbReference type="GO" id="GO:0016301">
    <property type="term" value="F:kinase activity"/>
    <property type="evidence" value="ECO:0007669"/>
    <property type="project" value="UniProtKB-KW"/>
</dbReference>
<evidence type="ECO:0000256" key="7">
    <source>
        <dbReference type="ARBA" id="ARBA00022777"/>
    </source>
</evidence>
<keyword evidence="6" id="KW-0547">Nucleotide-binding</keyword>
<evidence type="ECO:0000259" key="13">
    <source>
        <dbReference type="PROSITE" id="PS50146"/>
    </source>
</evidence>
<evidence type="ECO:0000256" key="6">
    <source>
        <dbReference type="ARBA" id="ARBA00022741"/>
    </source>
</evidence>
<keyword evidence="3" id="KW-0444">Lipid biosynthesis</keyword>
<keyword evidence="11" id="KW-0594">Phospholipid biosynthesis</keyword>
<accession>A0ABX3ZL71</accession>
<dbReference type="InterPro" id="IPR017438">
    <property type="entry name" value="ATP-NAD_kinase_N"/>
</dbReference>
<keyword evidence="10" id="KW-0443">Lipid metabolism</keyword>
<evidence type="ECO:0000256" key="12">
    <source>
        <dbReference type="ARBA" id="ARBA00023264"/>
    </source>
</evidence>
<comment type="cofactor">
    <cofactor evidence="1">
        <name>Mg(2+)</name>
        <dbReference type="ChEBI" id="CHEBI:18420"/>
    </cofactor>
</comment>
<dbReference type="InterPro" id="IPR045540">
    <property type="entry name" value="YegS/DAGK_C"/>
</dbReference>
<keyword evidence="12" id="KW-1208">Phospholipid metabolism</keyword>
<gene>
    <name evidence="14" type="ORF">CBM15_01280</name>
</gene>